<dbReference type="InterPro" id="IPR036291">
    <property type="entry name" value="NAD(P)-bd_dom_sf"/>
</dbReference>
<evidence type="ECO:0000313" key="3">
    <source>
        <dbReference type="Proteomes" id="UP000293360"/>
    </source>
</evidence>
<feature type="domain" description="Thioester reductase (TE)" evidence="1">
    <location>
        <begin position="44"/>
        <end position="174"/>
    </location>
</feature>
<gene>
    <name evidence="2" type="ORF">DL764_004101</name>
</gene>
<reference evidence="2 3" key="1">
    <citation type="submission" date="2018-06" db="EMBL/GenBank/DDBJ databases">
        <title>Complete Genomes of Monosporascus.</title>
        <authorList>
            <person name="Robinson A.J."/>
            <person name="Natvig D.O."/>
        </authorList>
    </citation>
    <scope>NUCLEOTIDE SEQUENCE [LARGE SCALE GENOMIC DNA]</scope>
    <source>
        <strain evidence="2 3">CBS 110550</strain>
    </source>
</reference>
<dbReference type="Proteomes" id="UP000293360">
    <property type="component" value="Unassembled WGS sequence"/>
</dbReference>
<dbReference type="EMBL" id="QJNU01000185">
    <property type="protein sequence ID" value="RYP05026.1"/>
    <property type="molecule type" value="Genomic_DNA"/>
</dbReference>
<evidence type="ECO:0000259" key="1">
    <source>
        <dbReference type="Pfam" id="PF07993"/>
    </source>
</evidence>
<organism evidence="2 3">
    <name type="scientific">Monosporascus ibericus</name>
    <dbReference type="NCBI Taxonomy" id="155417"/>
    <lineage>
        <taxon>Eukaryota</taxon>
        <taxon>Fungi</taxon>
        <taxon>Dikarya</taxon>
        <taxon>Ascomycota</taxon>
        <taxon>Pezizomycotina</taxon>
        <taxon>Sordariomycetes</taxon>
        <taxon>Xylariomycetidae</taxon>
        <taxon>Xylariales</taxon>
        <taxon>Xylariales incertae sedis</taxon>
        <taxon>Monosporascus</taxon>
    </lineage>
</organism>
<dbReference type="InterPro" id="IPR013120">
    <property type="entry name" value="FAR_NAD-bd"/>
</dbReference>
<accession>A0A4Q4TE27</accession>
<dbReference type="AlphaFoldDB" id="A0A4Q4TE27"/>
<protein>
    <recommendedName>
        <fullName evidence="1">Thioester reductase (TE) domain-containing protein</fullName>
    </recommendedName>
</protein>
<dbReference type="STRING" id="155417.A0A4Q4TE27"/>
<keyword evidence="3" id="KW-1185">Reference proteome</keyword>
<evidence type="ECO:0000313" key="2">
    <source>
        <dbReference type="EMBL" id="RYP05026.1"/>
    </source>
</evidence>
<name>A0A4Q4TE27_9PEZI</name>
<dbReference type="OrthoDB" id="416786at2759"/>
<dbReference type="Pfam" id="PF07993">
    <property type="entry name" value="NAD_binding_4"/>
    <property type="match status" value="1"/>
</dbReference>
<comment type="caution">
    <text evidence="2">The sequence shown here is derived from an EMBL/GenBank/DDBJ whole genome shotgun (WGS) entry which is preliminary data.</text>
</comment>
<dbReference type="SUPFAM" id="SSF51735">
    <property type="entry name" value="NAD(P)-binding Rossmann-fold domains"/>
    <property type="match status" value="1"/>
</dbReference>
<proteinExistence type="predicted"/>
<sequence length="176" mass="18927">MARTIISKPTLFVDDTSYTAMRPRDTTTARPYVNGIAVRAPKSSLPDLFSDPRISVHKGALGDESLGLELGTAAAIFGEADLVIHNVADVFFLKTYATLHPTNVPSTQRLAQLAAPRLVPVHYVSSASVAQLSRLDEFGEVSTAAFPPPRDARELTGGYTAAKWASERFLENAAAQ</sequence>
<dbReference type="Gene3D" id="3.40.50.720">
    <property type="entry name" value="NAD(P)-binding Rossmann-like Domain"/>
    <property type="match status" value="1"/>
</dbReference>